<evidence type="ECO:0000259" key="3">
    <source>
        <dbReference type="Pfam" id="PF02517"/>
    </source>
</evidence>
<feature type="transmembrane region" description="Helical" evidence="2">
    <location>
        <begin position="81"/>
        <end position="101"/>
    </location>
</feature>
<protein>
    <recommendedName>
        <fullName evidence="3">CAAX prenyl protease 2/Lysostaphin resistance protein A-like domain-containing protein</fullName>
    </recommendedName>
</protein>
<comment type="caution">
    <text evidence="4">The sequence shown here is derived from an EMBL/GenBank/DDBJ whole genome shotgun (WGS) entry which is preliminary data.</text>
</comment>
<keyword evidence="2" id="KW-0812">Transmembrane</keyword>
<feature type="transmembrane region" description="Helical" evidence="2">
    <location>
        <begin position="239"/>
        <end position="259"/>
    </location>
</feature>
<dbReference type="PANTHER" id="PTHR39430:SF1">
    <property type="entry name" value="PROTEASE"/>
    <property type="match status" value="1"/>
</dbReference>
<feature type="compositionally biased region" description="Gly residues" evidence="1">
    <location>
        <begin position="374"/>
        <end position="384"/>
    </location>
</feature>
<evidence type="ECO:0000313" key="5">
    <source>
        <dbReference type="Proteomes" id="UP000050833"/>
    </source>
</evidence>
<dbReference type="GO" id="GO:0004175">
    <property type="term" value="F:endopeptidase activity"/>
    <property type="evidence" value="ECO:0007669"/>
    <property type="project" value="UniProtKB-ARBA"/>
</dbReference>
<feature type="transmembrane region" description="Helical" evidence="2">
    <location>
        <begin position="21"/>
        <end position="42"/>
    </location>
</feature>
<accession>A0AAW3JSC9</accession>
<sequence length="441" mass="48138">MKEIRKPKFMQAAAVKRGHGIFAEICIAIALFIVGSMAGGIIQVPAMMANMLGNNEYIDMITSGQPDINKMMQLVSNMPEWMTIVTLISELLIIVVVCLYCRFVEKRKLNTLGFKKKGAILSYFKGMILSLVVFSVAYFICIFTRSITFDGIAQNIPVIYIIGYFIGYMIQGMAEEVLCRGYLFVSLTRRYHVINAAIFSAFFFAMLHGMNSGVDGLAMFNLFLYGLFAALLFVDCENIWIVGAFHSVWNFVQGNLYGISVSGNKITSSIFTSTSAEGGASVINGGSFGMEGGFAITIVLIIAIFIVGKHLDSKGKLIEKSEQPSQNEIEFEELRKEMESQMGMSGDDIFGNPNGYDKNRDVKDIFSGNADGENSGGNGDGAFTGTGDSYQKASGTQNVNIANGDINNNNVAGQESNNADVNKNAQKEPEKTGFDSNYFGS</sequence>
<dbReference type="Pfam" id="PF02517">
    <property type="entry name" value="Rce1-like"/>
    <property type="match status" value="1"/>
</dbReference>
<feature type="transmembrane region" description="Helical" evidence="2">
    <location>
        <begin position="122"/>
        <end position="146"/>
    </location>
</feature>
<organism evidence="4 5">
    <name type="scientific">Butyribacter intestini</name>
    <dbReference type="NCBI Taxonomy" id="1703332"/>
    <lineage>
        <taxon>Bacteria</taxon>
        <taxon>Bacillati</taxon>
        <taxon>Bacillota</taxon>
        <taxon>Clostridia</taxon>
        <taxon>Lachnospirales</taxon>
        <taxon>Lachnospiraceae</taxon>
        <taxon>Butyribacter</taxon>
    </lineage>
</organism>
<feature type="domain" description="CAAX prenyl protease 2/Lysostaphin resistance protein A-like" evidence="3">
    <location>
        <begin position="161"/>
        <end position="252"/>
    </location>
</feature>
<keyword evidence="2" id="KW-1133">Transmembrane helix</keyword>
<dbReference type="GO" id="GO:0080120">
    <property type="term" value="P:CAAX-box protein maturation"/>
    <property type="evidence" value="ECO:0007669"/>
    <property type="project" value="UniProtKB-ARBA"/>
</dbReference>
<feature type="transmembrane region" description="Helical" evidence="2">
    <location>
        <begin position="152"/>
        <end position="170"/>
    </location>
</feature>
<feature type="transmembrane region" description="Helical" evidence="2">
    <location>
        <begin position="292"/>
        <end position="311"/>
    </location>
</feature>
<dbReference type="PANTHER" id="PTHR39430">
    <property type="entry name" value="MEMBRANE-ASSOCIATED PROTEASE-RELATED"/>
    <property type="match status" value="1"/>
</dbReference>
<feature type="transmembrane region" description="Helical" evidence="2">
    <location>
        <begin position="216"/>
        <end position="234"/>
    </location>
</feature>
<dbReference type="AlphaFoldDB" id="A0AAW3JSC9"/>
<dbReference type="Proteomes" id="UP000050833">
    <property type="component" value="Unassembled WGS sequence"/>
</dbReference>
<proteinExistence type="predicted"/>
<keyword evidence="5" id="KW-1185">Reference proteome</keyword>
<dbReference type="EMBL" id="LLKB01000005">
    <property type="protein sequence ID" value="KQC84761.1"/>
    <property type="molecule type" value="Genomic_DNA"/>
</dbReference>
<keyword evidence="2" id="KW-0472">Membrane</keyword>
<feature type="transmembrane region" description="Helical" evidence="2">
    <location>
        <begin position="191"/>
        <end position="210"/>
    </location>
</feature>
<name>A0AAW3JSC9_9FIRM</name>
<feature type="compositionally biased region" description="Polar residues" evidence="1">
    <location>
        <begin position="414"/>
        <end position="424"/>
    </location>
</feature>
<dbReference type="RefSeq" id="WP_055943823.1">
    <property type="nucleotide sequence ID" value="NZ_JAQDCV010000002.1"/>
</dbReference>
<dbReference type="InterPro" id="IPR003675">
    <property type="entry name" value="Rce1/LyrA-like_dom"/>
</dbReference>
<reference evidence="4 5" key="1">
    <citation type="submission" date="2015-10" db="EMBL/GenBank/DDBJ databases">
        <title>Butyribacter intestini gen. nov., sp. nov., a butyric acid-producing bacterium of the family Lachnospiraceae isolated from the human faeces.</title>
        <authorList>
            <person name="Zou Y."/>
            <person name="Xue W."/>
            <person name="Luo G."/>
            <person name="Lv M."/>
        </authorList>
    </citation>
    <scope>NUCLEOTIDE SEQUENCE [LARGE SCALE GENOMIC DNA]</scope>
    <source>
        <strain evidence="4 5">TF01-11</strain>
    </source>
</reference>
<evidence type="ECO:0000256" key="1">
    <source>
        <dbReference type="SAM" id="MobiDB-lite"/>
    </source>
</evidence>
<evidence type="ECO:0000313" key="4">
    <source>
        <dbReference type="EMBL" id="KQC84761.1"/>
    </source>
</evidence>
<feature type="region of interest" description="Disordered" evidence="1">
    <location>
        <begin position="360"/>
        <end position="441"/>
    </location>
</feature>
<gene>
    <name evidence="4" type="ORF">APZ18_08515</name>
</gene>
<feature type="compositionally biased region" description="Low complexity" evidence="1">
    <location>
        <begin position="398"/>
        <end position="413"/>
    </location>
</feature>
<evidence type="ECO:0000256" key="2">
    <source>
        <dbReference type="SAM" id="Phobius"/>
    </source>
</evidence>